<sequence length="278" mass="31153">MAFDSGPPTIPIGVFVLLRDIIRDRIGVWFDDDKRDLLAGKLAERLRARALVSFLDYYYLLKYGPGADEEWPQLTDALSVQETYFWRELDQVRALVDVLVPEHVAAERGPVRVWSAACATGEEPLSIAIALAEGGWFDRADVEVWASDVSPAALDKARAGVYRERSFRALPPHLREKYFTPVAGGWSVARDLHSRVNFVRANLLEPSDTVTLATAPFVFCRNVFIYFSAATVARVVGHFAARMPRPGFLFPGVSESLLRVTTEFQLEEVGKAFVYAKR</sequence>
<evidence type="ECO:0000256" key="4">
    <source>
        <dbReference type="ARBA" id="ARBA00022679"/>
    </source>
</evidence>
<evidence type="ECO:0000313" key="8">
    <source>
        <dbReference type="Proteomes" id="UP000503447"/>
    </source>
</evidence>
<dbReference type="PANTHER" id="PTHR24422">
    <property type="entry name" value="CHEMOTAXIS PROTEIN METHYLTRANSFERASE"/>
    <property type="match status" value="1"/>
</dbReference>
<dbReference type="PROSITE" id="PS50123">
    <property type="entry name" value="CHER"/>
    <property type="match status" value="1"/>
</dbReference>
<dbReference type="RefSeq" id="WP_171473421.1">
    <property type="nucleotide sequence ID" value="NZ_CP053452.2"/>
</dbReference>
<dbReference type="GO" id="GO:0008983">
    <property type="term" value="F:protein-glutamate O-methyltransferase activity"/>
    <property type="evidence" value="ECO:0007669"/>
    <property type="project" value="UniProtKB-EC"/>
</dbReference>
<dbReference type="Gene3D" id="3.40.50.150">
    <property type="entry name" value="Vaccinia Virus protein VP39"/>
    <property type="match status" value="1"/>
</dbReference>
<accession>A0A6M5YW68</accession>
<evidence type="ECO:0000259" key="6">
    <source>
        <dbReference type="PROSITE" id="PS50123"/>
    </source>
</evidence>
<dbReference type="Pfam" id="PF03705">
    <property type="entry name" value="CheR_N"/>
    <property type="match status" value="1"/>
</dbReference>
<reference evidence="8" key="1">
    <citation type="submission" date="2020-05" db="EMBL/GenBank/DDBJ databases">
        <title>Frigoriglobus tundricola gen. nov., sp. nov., a psychrotolerant cellulolytic planctomycete of the family Gemmataceae with two divergent copies of 16S rRNA gene.</title>
        <authorList>
            <person name="Kulichevskaya I.S."/>
            <person name="Ivanova A.A."/>
            <person name="Naumoff D.G."/>
            <person name="Beletsky A.V."/>
            <person name="Rijpstra W.I.C."/>
            <person name="Sinninghe Damste J.S."/>
            <person name="Mardanov A.V."/>
            <person name="Ravin N.V."/>
            <person name="Dedysh S.N."/>
        </authorList>
    </citation>
    <scope>NUCLEOTIDE SEQUENCE [LARGE SCALE GENOMIC DNA]</scope>
    <source>
        <strain evidence="8">PL17</strain>
    </source>
</reference>
<dbReference type="InterPro" id="IPR029063">
    <property type="entry name" value="SAM-dependent_MTases_sf"/>
</dbReference>
<keyword evidence="5" id="KW-0949">S-adenosyl-L-methionine</keyword>
<dbReference type="AlphaFoldDB" id="A0A6M5YW68"/>
<protein>
    <recommendedName>
        <fullName evidence="2">protein-glutamate O-methyltransferase</fullName>
        <ecNumber evidence="2">2.1.1.80</ecNumber>
    </recommendedName>
</protein>
<dbReference type="InterPro" id="IPR022641">
    <property type="entry name" value="CheR_N"/>
</dbReference>
<evidence type="ECO:0000256" key="1">
    <source>
        <dbReference type="ARBA" id="ARBA00001541"/>
    </source>
</evidence>
<dbReference type="GO" id="GO:0032259">
    <property type="term" value="P:methylation"/>
    <property type="evidence" value="ECO:0007669"/>
    <property type="project" value="UniProtKB-KW"/>
</dbReference>
<gene>
    <name evidence="7" type="ORF">FTUN_5770</name>
</gene>
<dbReference type="InterPro" id="IPR022642">
    <property type="entry name" value="CheR_C"/>
</dbReference>
<evidence type="ECO:0000256" key="5">
    <source>
        <dbReference type="ARBA" id="ARBA00022691"/>
    </source>
</evidence>
<dbReference type="PRINTS" id="PR00996">
    <property type="entry name" value="CHERMTFRASE"/>
</dbReference>
<dbReference type="Pfam" id="PF01739">
    <property type="entry name" value="CheR"/>
    <property type="match status" value="1"/>
</dbReference>
<dbReference type="InterPro" id="IPR000780">
    <property type="entry name" value="CheR_MeTrfase"/>
</dbReference>
<dbReference type="SUPFAM" id="SSF53335">
    <property type="entry name" value="S-adenosyl-L-methionine-dependent methyltransferases"/>
    <property type="match status" value="1"/>
</dbReference>
<dbReference type="InterPro" id="IPR050903">
    <property type="entry name" value="Bact_Chemotaxis_MeTrfase"/>
</dbReference>
<comment type="catalytic activity">
    <reaction evidence="1">
        <text>L-glutamyl-[protein] + S-adenosyl-L-methionine = [protein]-L-glutamate 5-O-methyl ester + S-adenosyl-L-homocysteine</text>
        <dbReference type="Rhea" id="RHEA:24452"/>
        <dbReference type="Rhea" id="RHEA-COMP:10208"/>
        <dbReference type="Rhea" id="RHEA-COMP:10311"/>
        <dbReference type="ChEBI" id="CHEBI:29973"/>
        <dbReference type="ChEBI" id="CHEBI:57856"/>
        <dbReference type="ChEBI" id="CHEBI:59789"/>
        <dbReference type="ChEBI" id="CHEBI:82795"/>
        <dbReference type="EC" id="2.1.1.80"/>
    </reaction>
</comment>
<organism evidence="7 8">
    <name type="scientific">Frigoriglobus tundricola</name>
    <dbReference type="NCBI Taxonomy" id="2774151"/>
    <lineage>
        <taxon>Bacteria</taxon>
        <taxon>Pseudomonadati</taxon>
        <taxon>Planctomycetota</taxon>
        <taxon>Planctomycetia</taxon>
        <taxon>Gemmatales</taxon>
        <taxon>Gemmataceae</taxon>
        <taxon>Frigoriglobus</taxon>
    </lineage>
</organism>
<proteinExistence type="predicted"/>
<evidence type="ECO:0000256" key="2">
    <source>
        <dbReference type="ARBA" id="ARBA00012534"/>
    </source>
</evidence>
<evidence type="ECO:0000313" key="7">
    <source>
        <dbReference type="EMBL" id="QJW98189.1"/>
    </source>
</evidence>
<keyword evidence="8" id="KW-1185">Reference proteome</keyword>
<dbReference type="InterPro" id="IPR036804">
    <property type="entry name" value="CheR_N_sf"/>
</dbReference>
<dbReference type="SMART" id="SM00138">
    <property type="entry name" value="MeTrc"/>
    <property type="match status" value="1"/>
</dbReference>
<keyword evidence="3 7" id="KW-0489">Methyltransferase</keyword>
<dbReference type="Gene3D" id="1.10.155.10">
    <property type="entry name" value="Chemotaxis receptor methyltransferase CheR, N-terminal domain"/>
    <property type="match status" value="1"/>
</dbReference>
<name>A0A6M5YW68_9BACT</name>
<dbReference type="EC" id="2.1.1.80" evidence="2"/>
<dbReference type="PANTHER" id="PTHR24422:SF10">
    <property type="entry name" value="CHEMOTAXIS PROTEIN METHYLTRANSFERASE 2"/>
    <property type="match status" value="1"/>
</dbReference>
<dbReference type="Proteomes" id="UP000503447">
    <property type="component" value="Chromosome"/>
</dbReference>
<feature type="domain" description="CheR-type methyltransferase" evidence="6">
    <location>
        <begin position="15"/>
        <end position="278"/>
    </location>
</feature>
<keyword evidence="4 7" id="KW-0808">Transferase</keyword>
<dbReference type="EMBL" id="CP053452">
    <property type="protein sequence ID" value="QJW98189.1"/>
    <property type="molecule type" value="Genomic_DNA"/>
</dbReference>
<dbReference type="KEGG" id="ftj:FTUN_5770"/>
<evidence type="ECO:0000256" key="3">
    <source>
        <dbReference type="ARBA" id="ARBA00022603"/>
    </source>
</evidence>
<dbReference type="SUPFAM" id="SSF47757">
    <property type="entry name" value="Chemotaxis receptor methyltransferase CheR, N-terminal domain"/>
    <property type="match status" value="1"/>
</dbReference>